<dbReference type="AlphaFoldDB" id="A0A921NWN5"/>
<dbReference type="RefSeq" id="WP_159964331.1">
    <property type="nucleotide sequence ID" value="NZ_APKE01000012.1"/>
</dbReference>
<evidence type="ECO:0000313" key="2">
    <source>
        <dbReference type="Proteomes" id="UP000698242"/>
    </source>
</evidence>
<sequence length="102" mass="10906">MTDVTIKQGDTLSWLVTIEEEIGDLATMTPRCDLRSIHGQLRLTAVIVSAADRTIALSAPASATARLPPGLYRFDVELASPGGVIRSSVTKTALILEDVTRV</sequence>
<gene>
    <name evidence="1" type="ORF">PMES_00908</name>
</gene>
<protein>
    <submittedName>
        <fullName evidence="1">Uncharacterized protein</fullName>
    </submittedName>
</protein>
<accession>A0A921NWN5</accession>
<dbReference type="EMBL" id="APKE01000012">
    <property type="protein sequence ID" value="KAF0676721.1"/>
    <property type="molecule type" value="Genomic_DNA"/>
</dbReference>
<comment type="caution">
    <text evidence="1">The sequence shown here is derived from an EMBL/GenBank/DDBJ whole genome shotgun (WGS) entry which is preliminary data.</text>
</comment>
<keyword evidence="2" id="KW-1185">Reference proteome</keyword>
<dbReference type="Proteomes" id="UP000698242">
    <property type="component" value="Unassembled WGS sequence"/>
</dbReference>
<reference evidence="1" key="1">
    <citation type="submission" date="2013-03" db="EMBL/GenBank/DDBJ databases">
        <title>Genome Sequence of the Profundibacterium mesophilum strain KAUST100406-0324T from Red Sea, a novel genus in the family Rhodobacteraceae.</title>
        <authorList>
            <person name="Essack M."/>
            <person name="Alam I."/>
            <person name="Lafi F."/>
            <person name="Alawi W."/>
            <person name="Kamanu F."/>
            <person name="Al-Suwailem A."/>
            <person name="Lee O.O."/>
            <person name="Xu Y."/>
            <person name="Bajic V."/>
            <person name="Qian P.-Y."/>
            <person name="Archer J."/>
        </authorList>
    </citation>
    <scope>NUCLEOTIDE SEQUENCE</scope>
    <source>
        <strain evidence="1">KAUST100406-0324</strain>
    </source>
</reference>
<name>A0A921NWN5_9RHOB</name>
<evidence type="ECO:0000313" key="1">
    <source>
        <dbReference type="EMBL" id="KAF0676721.1"/>
    </source>
</evidence>
<proteinExistence type="predicted"/>
<organism evidence="1 2">
    <name type="scientific">Profundibacterium mesophilum KAUST100406-0324</name>
    <dbReference type="NCBI Taxonomy" id="1037889"/>
    <lineage>
        <taxon>Bacteria</taxon>
        <taxon>Pseudomonadati</taxon>
        <taxon>Pseudomonadota</taxon>
        <taxon>Alphaproteobacteria</taxon>
        <taxon>Rhodobacterales</taxon>
        <taxon>Roseobacteraceae</taxon>
        <taxon>Profundibacterium</taxon>
    </lineage>
</organism>